<proteinExistence type="predicted"/>
<dbReference type="GO" id="GO:0102208">
    <property type="term" value="F:2-polyprenyl-6-hydroxyphenol methylase activity"/>
    <property type="evidence" value="ECO:0007669"/>
    <property type="project" value="UniProtKB-EC"/>
</dbReference>
<evidence type="ECO:0000313" key="2">
    <source>
        <dbReference type="EMBL" id="QDT27251.1"/>
    </source>
</evidence>
<dbReference type="EC" id="2.1.1.222" evidence="2"/>
<keyword evidence="2" id="KW-0489">Methyltransferase</keyword>
<dbReference type="Proteomes" id="UP000315647">
    <property type="component" value="Chromosome"/>
</dbReference>
<dbReference type="PANTHER" id="PTHR43464">
    <property type="entry name" value="METHYLTRANSFERASE"/>
    <property type="match status" value="1"/>
</dbReference>
<sequence length="329" mass="37145">MTEETSSQPFLSQELLDLLRDPEAGHPLTPDDSHTKLTSSTTGKTYPIIKGIPRFVDQEHLSSFGLQWNKYEVAHDDEDRATFSAKTGMELSELKGLKILDAGCGGGRYCKVAAEAGGIVFGADHTTAVEKAQKLCAHLDQVHLVQADLKHLPFEPESFDFVFSIGVMHHDKDTRAVFDAVARMVKPGGRYSVWLYRKNQWWQEWINTGLRKITTRMSPEKLEPWCRLGAWLGGIPVINKTLNKVINFSNHPNWENRVCDTFDWFAPAYQYHHTVGELCSWFEQAGFENLKVLPPEKTGGVYRWCYDHNLLIGSGVNVQGTKFSTVQSS</sequence>
<protein>
    <submittedName>
        <fullName evidence="2">Ubiquinone biosynthesis O-methyltransferase</fullName>
        <ecNumber evidence="2">2.1.1.222</ecNumber>
    </submittedName>
</protein>
<organism evidence="2 3">
    <name type="scientific">Gimesia panareensis</name>
    <dbReference type="NCBI Taxonomy" id="2527978"/>
    <lineage>
        <taxon>Bacteria</taxon>
        <taxon>Pseudomonadati</taxon>
        <taxon>Planctomycetota</taxon>
        <taxon>Planctomycetia</taxon>
        <taxon>Planctomycetales</taxon>
        <taxon>Planctomycetaceae</taxon>
        <taxon>Gimesia</taxon>
    </lineage>
</organism>
<accession>A0A517Q6I6</accession>
<dbReference type="InterPro" id="IPR029063">
    <property type="entry name" value="SAM-dependent_MTases_sf"/>
</dbReference>
<dbReference type="RefSeq" id="WP_145449447.1">
    <property type="nucleotide sequence ID" value="NZ_CP037421.1"/>
</dbReference>
<keyword evidence="3" id="KW-1185">Reference proteome</keyword>
<dbReference type="PANTHER" id="PTHR43464:SF83">
    <property type="entry name" value="MALONYL-[ACYL-CARRIER PROTEIN] O-METHYLTRANSFERASE"/>
    <property type="match status" value="1"/>
</dbReference>
<dbReference type="SUPFAM" id="SSF53335">
    <property type="entry name" value="S-adenosyl-L-methionine-dependent methyltransferases"/>
    <property type="match status" value="1"/>
</dbReference>
<feature type="domain" description="Methyltransferase type 11" evidence="1">
    <location>
        <begin position="100"/>
        <end position="191"/>
    </location>
</feature>
<dbReference type="GO" id="GO:0008757">
    <property type="term" value="F:S-adenosylmethionine-dependent methyltransferase activity"/>
    <property type="evidence" value="ECO:0007669"/>
    <property type="project" value="InterPro"/>
</dbReference>
<dbReference type="CDD" id="cd02440">
    <property type="entry name" value="AdoMet_MTases"/>
    <property type="match status" value="1"/>
</dbReference>
<keyword evidence="2" id="KW-0808">Transferase</keyword>
<dbReference type="AlphaFoldDB" id="A0A517Q6I6"/>
<dbReference type="GO" id="GO:0032259">
    <property type="term" value="P:methylation"/>
    <property type="evidence" value="ECO:0007669"/>
    <property type="project" value="UniProtKB-KW"/>
</dbReference>
<evidence type="ECO:0000259" key="1">
    <source>
        <dbReference type="Pfam" id="PF08241"/>
    </source>
</evidence>
<evidence type="ECO:0000313" key="3">
    <source>
        <dbReference type="Proteomes" id="UP000315647"/>
    </source>
</evidence>
<keyword evidence="2" id="KW-0830">Ubiquinone</keyword>
<dbReference type="Pfam" id="PF08241">
    <property type="entry name" value="Methyltransf_11"/>
    <property type="match status" value="1"/>
</dbReference>
<reference evidence="2 3" key="1">
    <citation type="submission" date="2019-03" db="EMBL/GenBank/DDBJ databases">
        <title>Deep-cultivation of Planctomycetes and their phenomic and genomic characterization uncovers novel biology.</title>
        <authorList>
            <person name="Wiegand S."/>
            <person name="Jogler M."/>
            <person name="Boedeker C."/>
            <person name="Pinto D."/>
            <person name="Vollmers J."/>
            <person name="Rivas-Marin E."/>
            <person name="Kohn T."/>
            <person name="Peeters S.H."/>
            <person name="Heuer A."/>
            <person name="Rast P."/>
            <person name="Oberbeckmann S."/>
            <person name="Bunk B."/>
            <person name="Jeske O."/>
            <person name="Meyerdierks A."/>
            <person name="Storesund J.E."/>
            <person name="Kallscheuer N."/>
            <person name="Luecker S."/>
            <person name="Lage O.M."/>
            <person name="Pohl T."/>
            <person name="Merkel B.J."/>
            <person name="Hornburger P."/>
            <person name="Mueller R.-W."/>
            <person name="Bruemmer F."/>
            <person name="Labrenz M."/>
            <person name="Spormann A.M."/>
            <person name="Op den Camp H."/>
            <person name="Overmann J."/>
            <person name="Amann R."/>
            <person name="Jetten M.S.M."/>
            <person name="Mascher T."/>
            <person name="Medema M.H."/>
            <person name="Devos D.P."/>
            <person name="Kaster A.-K."/>
            <person name="Ovreas L."/>
            <person name="Rohde M."/>
            <person name="Galperin M.Y."/>
            <person name="Jogler C."/>
        </authorList>
    </citation>
    <scope>NUCLEOTIDE SEQUENCE [LARGE SCALE GENOMIC DNA]</scope>
    <source>
        <strain evidence="2 3">Enr10</strain>
    </source>
</reference>
<name>A0A517Q6I6_9PLAN</name>
<dbReference type="Gene3D" id="3.40.50.150">
    <property type="entry name" value="Vaccinia Virus protein VP39"/>
    <property type="match status" value="1"/>
</dbReference>
<gene>
    <name evidence="2" type="primary">ubiG_2</name>
    <name evidence="2" type="ORF">Enr10x_25660</name>
</gene>
<dbReference type="EMBL" id="CP037421">
    <property type="protein sequence ID" value="QDT27251.1"/>
    <property type="molecule type" value="Genomic_DNA"/>
</dbReference>
<dbReference type="SUPFAM" id="SSF158997">
    <property type="entry name" value="Trm112p-like"/>
    <property type="match status" value="1"/>
</dbReference>
<dbReference type="InterPro" id="IPR013216">
    <property type="entry name" value="Methyltransf_11"/>
</dbReference>